<comment type="caution">
    <text evidence="2">The sequence shown here is derived from an EMBL/GenBank/DDBJ whole genome shotgun (WGS) entry which is preliminary data.</text>
</comment>
<sequence>MNKLKPYQLPGAKLQPQLELDSLAGYGVDARDAAALRRAEAERFLEVIQDPQSPIPMPLIGKRDLQSVCIGDVCYRRLSSMSQTIATALSLCLLDNECVNMKHCRPISSRERLEKYVQRADIAAGEEFEATKNKEEAEEQEEDPRESIFALVDYITAILARLISQTADGEFWLLNTLAALVARTAKIKFLLVDIAENALVAANMGREVLEHSAEQNAHGDASKKADFDEEECEEALRIINANQLDGLASEQEASVASFCVNQNKYRSGLNNALRYTLNSLRFMNLSGLPATTYEMCLLVYDIGFEDFKTVLFQDRDLEYSASSDRDVLNTTQSAIIILNQILRQLQAGKPTRPIQDDDRTVVEWVYEELPDHDTTDTGKPSKLETQAIPLDSMADVVTVMVPLAFTSPILLAGLTKFRTMMALTGGVRDVVRSFQEGQFGTYCRLYTREFDQEAQGREILRLSQAFSRRTFSRCRLVDRMEDASARLFRKREENQDPNEQLDFDSLEKELTRCSVKMNKWLIDENSVTVACRRYVAGVMLAALALGAGGLTIGFTVGERIQGVDPFNLATYAWVLAAFVMLICKAVLVEHWSWSDFLQFNVRCKSVSELAATAQMDEQVIIAKLLHDDCGDGILVTRGPFNSVFRRQAGNSEDGFSINVKIKPSTLILSGLAPLKVVTPRGHAIVCLDHRRGTFLALVQHEGGKEKEHLVCDDIDRHIRDWKAPKPRSAWSNTHQLEPCKLHLTKTSDFKWKRVQGLCKLEEGEVVFV</sequence>
<proteinExistence type="predicted"/>
<feature type="transmembrane region" description="Helical" evidence="1">
    <location>
        <begin position="568"/>
        <end position="587"/>
    </location>
</feature>
<keyword evidence="1" id="KW-0472">Membrane</keyword>
<reference evidence="2" key="2">
    <citation type="submission" date="2023-06" db="EMBL/GenBank/DDBJ databases">
        <authorList>
            <consortium name="Lawrence Berkeley National Laboratory"/>
            <person name="Mondo S.J."/>
            <person name="Hensen N."/>
            <person name="Bonometti L."/>
            <person name="Westerberg I."/>
            <person name="Brannstrom I.O."/>
            <person name="Guillou S."/>
            <person name="Cros-Aarteil S."/>
            <person name="Calhoun S."/>
            <person name="Haridas S."/>
            <person name="Kuo A."/>
            <person name="Pangilinan J."/>
            <person name="Riley R."/>
            <person name="Labutti K."/>
            <person name="Andreopoulos B."/>
            <person name="Lipzen A."/>
            <person name="Chen C."/>
            <person name="Yanf M."/>
            <person name="Daum C."/>
            <person name="Ng V."/>
            <person name="Clum A."/>
            <person name="Steindorff A."/>
            <person name="Ohm R."/>
            <person name="Martin F."/>
            <person name="Silar P."/>
            <person name="Natvig D."/>
            <person name="Lalanne C."/>
            <person name="Gautier V."/>
            <person name="Ament-Velasquez S.L."/>
            <person name="Kruys A."/>
            <person name="Hutchinson M.I."/>
            <person name="Powell A.J."/>
            <person name="Barry K."/>
            <person name="Miller A.N."/>
            <person name="Grigoriev I.V."/>
            <person name="Debuchy R."/>
            <person name="Gladieux P."/>
            <person name="Thoren M.H."/>
            <person name="Johannesson H."/>
        </authorList>
    </citation>
    <scope>NUCLEOTIDE SEQUENCE</scope>
    <source>
        <strain evidence="2">PSN324</strain>
    </source>
</reference>
<evidence type="ECO:0000313" key="3">
    <source>
        <dbReference type="Proteomes" id="UP001321749"/>
    </source>
</evidence>
<organism evidence="2 3">
    <name type="scientific">Cladorrhinum samala</name>
    <dbReference type="NCBI Taxonomy" id="585594"/>
    <lineage>
        <taxon>Eukaryota</taxon>
        <taxon>Fungi</taxon>
        <taxon>Dikarya</taxon>
        <taxon>Ascomycota</taxon>
        <taxon>Pezizomycotina</taxon>
        <taxon>Sordariomycetes</taxon>
        <taxon>Sordariomycetidae</taxon>
        <taxon>Sordariales</taxon>
        <taxon>Podosporaceae</taxon>
        <taxon>Cladorrhinum</taxon>
    </lineage>
</organism>
<dbReference type="EMBL" id="MU864934">
    <property type="protein sequence ID" value="KAK4466127.1"/>
    <property type="molecule type" value="Genomic_DNA"/>
</dbReference>
<keyword evidence="3" id="KW-1185">Reference proteome</keyword>
<evidence type="ECO:0000256" key="1">
    <source>
        <dbReference type="SAM" id="Phobius"/>
    </source>
</evidence>
<protein>
    <submittedName>
        <fullName evidence="2">Uncharacterized protein</fullName>
    </submittedName>
</protein>
<reference evidence="2" key="1">
    <citation type="journal article" date="2023" name="Mol. Phylogenet. Evol.">
        <title>Genome-scale phylogeny and comparative genomics of the fungal order Sordariales.</title>
        <authorList>
            <person name="Hensen N."/>
            <person name="Bonometti L."/>
            <person name="Westerberg I."/>
            <person name="Brannstrom I.O."/>
            <person name="Guillou S."/>
            <person name="Cros-Aarteil S."/>
            <person name="Calhoun S."/>
            <person name="Haridas S."/>
            <person name="Kuo A."/>
            <person name="Mondo S."/>
            <person name="Pangilinan J."/>
            <person name="Riley R."/>
            <person name="LaButti K."/>
            <person name="Andreopoulos B."/>
            <person name="Lipzen A."/>
            <person name="Chen C."/>
            <person name="Yan M."/>
            <person name="Daum C."/>
            <person name="Ng V."/>
            <person name="Clum A."/>
            <person name="Steindorff A."/>
            <person name="Ohm R.A."/>
            <person name="Martin F."/>
            <person name="Silar P."/>
            <person name="Natvig D.O."/>
            <person name="Lalanne C."/>
            <person name="Gautier V."/>
            <person name="Ament-Velasquez S.L."/>
            <person name="Kruys A."/>
            <person name="Hutchinson M.I."/>
            <person name="Powell A.J."/>
            <person name="Barry K."/>
            <person name="Miller A.N."/>
            <person name="Grigoriev I.V."/>
            <person name="Debuchy R."/>
            <person name="Gladieux P."/>
            <person name="Hiltunen Thoren M."/>
            <person name="Johannesson H."/>
        </authorList>
    </citation>
    <scope>NUCLEOTIDE SEQUENCE</scope>
    <source>
        <strain evidence="2">PSN324</strain>
    </source>
</reference>
<dbReference type="AlphaFoldDB" id="A0AAV9HZ23"/>
<feature type="transmembrane region" description="Helical" evidence="1">
    <location>
        <begin position="534"/>
        <end position="556"/>
    </location>
</feature>
<dbReference type="Proteomes" id="UP001321749">
    <property type="component" value="Unassembled WGS sequence"/>
</dbReference>
<keyword evidence="1" id="KW-0812">Transmembrane</keyword>
<accession>A0AAV9HZ23</accession>
<feature type="transmembrane region" description="Helical" evidence="1">
    <location>
        <begin position="396"/>
        <end position="414"/>
    </location>
</feature>
<name>A0AAV9HZ23_9PEZI</name>
<keyword evidence="1" id="KW-1133">Transmembrane helix</keyword>
<gene>
    <name evidence="2" type="ORF">QBC42DRAFT_302934</name>
</gene>
<evidence type="ECO:0000313" key="2">
    <source>
        <dbReference type="EMBL" id="KAK4466127.1"/>
    </source>
</evidence>